<protein>
    <submittedName>
        <fullName evidence="1">Uncharacterized protein</fullName>
    </submittedName>
</protein>
<evidence type="ECO:0000313" key="1">
    <source>
        <dbReference type="EMBL" id="CAD8093744.1"/>
    </source>
</evidence>
<evidence type="ECO:0000313" key="2">
    <source>
        <dbReference type="Proteomes" id="UP000692954"/>
    </source>
</evidence>
<reference evidence="1" key="1">
    <citation type="submission" date="2021-01" db="EMBL/GenBank/DDBJ databases">
        <authorList>
            <consortium name="Genoscope - CEA"/>
            <person name="William W."/>
        </authorList>
    </citation>
    <scope>NUCLEOTIDE SEQUENCE</scope>
</reference>
<dbReference type="AlphaFoldDB" id="A0A8S1P0N5"/>
<organism evidence="1 2">
    <name type="scientific">Paramecium sonneborni</name>
    <dbReference type="NCBI Taxonomy" id="65129"/>
    <lineage>
        <taxon>Eukaryota</taxon>
        <taxon>Sar</taxon>
        <taxon>Alveolata</taxon>
        <taxon>Ciliophora</taxon>
        <taxon>Intramacronucleata</taxon>
        <taxon>Oligohymenophorea</taxon>
        <taxon>Peniculida</taxon>
        <taxon>Parameciidae</taxon>
        <taxon>Paramecium</taxon>
    </lineage>
</organism>
<comment type="caution">
    <text evidence="1">The sequence shown here is derived from an EMBL/GenBank/DDBJ whole genome shotgun (WGS) entry which is preliminary data.</text>
</comment>
<keyword evidence="2" id="KW-1185">Reference proteome</keyword>
<gene>
    <name evidence="1" type="ORF">PSON_ATCC_30995.1.T0610142</name>
</gene>
<proteinExistence type="predicted"/>
<sequence>MIGQSCIRNIPFLNQNINYRQICLQLYSQTDLFQFLLDSSLTFEFNQSFSNRRVISVQKLQQFSKTKLKMVRHKNKKQSYLEIEVTREY</sequence>
<accession>A0A8S1P0N5</accession>
<dbReference type="EMBL" id="CAJJDN010000061">
    <property type="protein sequence ID" value="CAD8093744.1"/>
    <property type="molecule type" value="Genomic_DNA"/>
</dbReference>
<name>A0A8S1P0N5_9CILI</name>
<dbReference type="Proteomes" id="UP000692954">
    <property type="component" value="Unassembled WGS sequence"/>
</dbReference>